<name>A0ABT1KXF7_9ACTN</name>
<protein>
    <submittedName>
        <fullName evidence="1">Uncharacterized protein</fullName>
    </submittedName>
</protein>
<comment type="caution">
    <text evidence="1">The sequence shown here is derived from an EMBL/GenBank/DDBJ whole genome shotgun (WGS) entry which is preliminary data.</text>
</comment>
<dbReference type="EMBL" id="JANARS010000004">
    <property type="protein sequence ID" value="MCP3422443.1"/>
    <property type="molecule type" value="Genomic_DNA"/>
</dbReference>
<reference evidence="1 2" key="1">
    <citation type="submission" date="2022-06" db="EMBL/GenBank/DDBJ databases">
        <authorList>
            <person name="So Y."/>
        </authorList>
    </citation>
    <scope>NUCLEOTIDE SEQUENCE [LARGE SCALE GENOMIC DNA]</scope>
    <source>
        <strain evidence="1 2">STR3</strain>
    </source>
</reference>
<dbReference type="Proteomes" id="UP001204524">
    <property type="component" value="Unassembled WGS sequence"/>
</dbReference>
<organism evidence="1 2">
    <name type="scientific">Nocardioides pinisoli</name>
    <dbReference type="NCBI Taxonomy" id="2950279"/>
    <lineage>
        <taxon>Bacteria</taxon>
        <taxon>Bacillati</taxon>
        <taxon>Actinomycetota</taxon>
        <taxon>Actinomycetes</taxon>
        <taxon>Propionibacteriales</taxon>
        <taxon>Nocardioidaceae</taxon>
        <taxon>Nocardioides</taxon>
    </lineage>
</organism>
<dbReference type="RefSeq" id="WP_254181636.1">
    <property type="nucleotide sequence ID" value="NZ_JANARS010000004.1"/>
</dbReference>
<proteinExistence type="predicted"/>
<sequence>MTEDISDDDLYQALIEFLGNFGVAREIVTGVIRLDIADDMYPTGREAGLPLIVHLSRAQLRRLAWAEDDIFDDTDLAVAPHTTRHVEVGFHTLTFMLAETFESGVGRRAGVQPGDLVYDESANRLRYRARS</sequence>
<gene>
    <name evidence="1" type="ORF">NCI01_11595</name>
</gene>
<accession>A0ABT1KXF7</accession>
<evidence type="ECO:0000313" key="1">
    <source>
        <dbReference type="EMBL" id="MCP3422443.1"/>
    </source>
</evidence>
<keyword evidence="2" id="KW-1185">Reference proteome</keyword>
<evidence type="ECO:0000313" key="2">
    <source>
        <dbReference type="Proteomes" id="UP001204524"/>
    </source>
</evidence>